<sequence length="637" mass="69692">MSSASNSHNRDRTKHHQTLSIVEREEEEQGLLDDGLGLDTIQVHEAHLWRYQRKAKWKARLVRAVPLLCACSLSIGSHYATYILGPLKSRLSREMGTSNTEFGLFLAALSSSGTWTPLVGGVMTARLGTTVSSIIATGTVFLGQALLLIGHLNNEVWLMTLGMFVFGLGQGPLSVAQETIIVRFFKSHGLGLSLALGLVAGKGASFISARTSYPLSQWSPNAPFYVSAGTTGFSFVINLVYVFISEWLIREAGAAPEDSELRAEARRRSVVSMTEAQVIQQVADKKRFKVREVFKLGDVVWAYVALNVLFGSIWYPFVHLAPNIFERRFGLTELEASTSAAYLLSGSVLLYPICGVIVDRVKRGSIVLQLMTVASVLTLLCFFWMALPPTRTHTPWPAIICFGAAMGFAPLLLVVIVPRIVPLEYISTTLGLHKSLEHVGTTVTQTFSGLWLDFEKKEGKTGSLTVVPGENEPRLQWLLNGFLLINVLHLVAIWGLGYLNERKHTAQKEAAVQNEGEVEDEGPQDAPGSASGIERPSLSLDLSPQSASDRTSASDHATSPPLHPRDAPSVYKSYGTHLRPRKSQQDTVLTGATTPAEVRRGKIFASLSAAAVVFALVLFLVTSFIKIRSRREREGHS</sequence>
<evidence type="ECO:0000313" key="1">
    <source>
        <dbReference type="EMBL" id="KAF9651987.1"/>
    </source>
</evidence>
<dbReference type="Proteomes" id="UP000886501">
    <property type="component" value="Unassembled WGS sequence"/>
</dbReference>
<protein>
    <submittedName>
        <fullName evidence="1">MFS general substrate transporter</fullName>
    </submittedName>
</protein>
<accession>A0ACB6ZQV2</accession>
<reference evidence="1" key="1">
    <citation type="submission" date="2019-10" db="EMBL/GenBank/DDBJ databases">
        <authorList>
            <consortium name="DOE Joint Genome Institute"/>
            <person name="Kuo A."/>
            <person name="Miyauchi S."/>
            <person name="Kiss E."/>
            <person name="Drula E."/>
            <person name="Kohler A."/>
            <person name="Sanchez-Garcia M."/>
            <person name="Andreopoulos B."/>
            <person name="Barry K.W."/>
            <person name="Bonito G."/>
            <person name="Buee M."/>
            <person name="Carver A."/>
            <person name="Chen C."/>
            <person name="Cichocki N."/>
            <person name="Clum A."/>
            <person name="Culley D."/>
            <person name="Crous P.W."/>
            <person name="Fauchery L."/>
            <person name="Girlanda M."/>
            <person name="Hayes R."/>
            <person name="Keri Z."/>
            <person name="Labutti K."/>
            <person name="Lipzen A."/>
            <person name="Lombard V."/>
            <person name="Magnuson J."/>
            <person name="Maillard F."/>
            <person name="Morin E."/>
            <person name="Murat C."/>
            <person name="Nolan M."/>
            <person name="Ohm R."/>
            <person name="Pangilinan J."/>
            <person name="Pereira M."/>
            <person name="Perotto S."/>
            <person name="Peter M."/>
            <person name="Riley R."/>
            <person name="Sitrit Y."/>
            <person name="Stielow B."/>
            <person name="Szollosi G."/>
            <person name="Zifcakova L."/>
            <person name="Stursova M."/>
            <person name="Spatafora J.W."/>
            <person name="Tedersoo L."/>
            <person name="Vaario L.-M."/>
            <person name="Yamada A."/>
            <person name="Yan M."/>
            <person name="Wang P."/>
            <person name="Xu J."/>
            <person name="Bruns T."/>
            <person name="Baldrian P."/>
            <person name="Vilgalys R."/>
            <person name="Henrissat B."/>
            <person name="Grigoriev I.V."/>
            <person name="Hibbett D."/>
            <person name="Nagy L.G."/>
            <person name="Martin F.M."/>
        </authorList>
    </citation>
    <scope>NUCLEOTIDE SEQUENCE</scope>
    <source>
        <strain evidence="1">P2</strain>
    </source>
</reference>
<organism evidence="1 2">
    <name type="scientific">Thelephora ganbajun</name>
    <name type="common">Ganba fungus</name>
    <dbReference type="NCBI Taxonomy" id="370292"/>
    <lineage>
        <taxon>Eukaryota</taxon>
        <taxon>Fungi</taxon>
        <taxon>Dikarya</taxon>
        <taxon>Basidiomycota</taxon>
        <taxon>Agaricomycotina</taxon>
        <taxon>Agaricomycetes</taxon>
        <taxon>Thelephorales</taxon>
        <taxon>Thelephoraceae</taxon>
        <taxon>Thelephora</taxon>
    </lineage>
</organism>
<proteinExistence type="predicted"/>
<dbReference type="EMBL" id="MU117971">
    <property type="protein sequence ID" value="KAF9651987.1"/>
    <property type="molecule type" value="Genomic_DNA"/>
</dbReference>
<name>A0ACB6ZQV2_THEGA</name>
<reference evidence="1" key="2">
    <citation type="journal article" date="2020" name="Nat. Commun.">
        <title>Large-scale genome sequencing of mycorrhizal fungi provides insights into the early evolution of symbiotic traits.</title>
        <authorList>
            <person name="Miyauchi S."/>
            <person name="Kiss E."/>
            <person name="Kuo A."/>
            <person name="Drula E."/>
            <person name="Kohler A."/>
            <person name="Sanchez-Garcia M."/>
            <person name="Morin E."/>
            <person name="Andreopoulos B."/>
            <person name="Barry K.W."/>
            <person name="Bonito G."/>
            <person name="Buee M."/>
            <person name="Carver A."/>
            <person name="Chen C."/>
            <person name="Cichocki N."/>
            <person name="Clum A."/>
            <person name="Culley D."/>
            <person name="Crous P.W."/>
            <person name="Fauchery L."/>
            <person name="Girlanda M."/>
            <person name="Hayes R.D."/>
            <person name="Keri Z."/>
            <person name="LaButti K."/>
            <person name="Lipzen A."/>
            <person name="Lombard V."/>
            <person name="Magnuson J."/>
            <person name="Maillard F."/>
            <person name="Murat C."/>
            <person name="Nolan M."/>
            <person name="Ohm R.A."/>
            <person name="Pangilinan J."/>
            <person name="Pereira M.F."/>
            <person name="Perotto S."/>
            <person name="Peter M."/>
            <person name="Pfister S."/>
            <person name="Riley R."/>
            <person name="Sitrit Y."/>
            <person name="Stielow J.B."/>
            <person name="Szollosi G."/>
            <person name="Zifcakova L."/>
            <person name="Stursova M."/>
            <person name="Spatafora J.W."/>
            <person name="Tedersoo L."/>
            <person name="Vaario L.M."/>
            <person name="Yamada A."/>
            <person name="Yan M."/>
            <person name="Wang P."/>
            <person name="Xu J."/>
            <person name="Bruns T."/>
            <person name="Baldrian P."/>
            <person name="Vilgalys R."/>
            <person name="Dunand C."/>
            <person name="Henrissat B."/>
            <person name="Grigoriev I.V."/>
            <person name="Hibbett D."/>
            <person name="Nagy L.G."/>
            <person name="Martin F.M."/>
        </authorList>
    </citation>
    <scope>NUCLEOTIDE SEQUENCE</scope>
    <source>
        <strain evidence="1">P2</strain>
    </source>
</reference>
<keyword evidence="2" id="KW-1185">Reference proteome</keyword>
<evidence type="ECO:0000313" key="2">
    <source>
        <dbReference type="Proteomes" id="UP000886501"/>
    </source>
</evidence>
<gene>
    <name evidence="1" type="ORF">BDM02DRAFT_3109728</name>
</gene>
<comment type="caution">
    <text evidence="1">The sequence shown here is derived from an EMBL/GenBank/DDBJ whole genome shotgun (WGS) entry which is preliminary data.</text>
</comment>